<dbReference type="InterPro" id="IPR012674">
    <property type="entry name" value="Calycin"/>
</dbReference>
<feature type="domain" description="Cytosolic fatty-acid binding proteins" evidence="3">
    <location>
        <begin position="6"/>
        <end position="23"/>
    </location>
</feature>
<dbReference type="OrthoDB" id="412780at2759"/>
<evidence type="ECO:0000256" key="1">
    <source>
        <dbReference type="ARBA" id="ARBA00008390"/>
    </source>
</evidence>
<dbReference type="InterPro" id="IPR031259">
    <property type="entry name" value="ILBP"/>
</dbReference>
<sequence length="137" mass="15643">MAKLVGKWKLDRSENFEEYMKALGVSVFIRKAALIMPNPTCEIEHPDDIQFVIVMNVPVVMKHVQKFTLGVPFEDMIPNGDMQMTVVSQEGDTKLTFREEVEGDEPHVVTRELVDGEMVMVLKKGNTTCKRVFTRVK</sequence>
<dbReference type="GO" id="GO:0008289">
    <property type="term" value="F:lipid binding"/>
    <property type="evidence" value="ECO:0007669"/>
    <property type="project" value="InterPro"/>
</dbReference>
<dbReference type="InterPro" id="IPR000566">
    <property type="entry name" value="Lipocln_cytosolic_FA-bd_dom"/>
</dbReference>
<keyword evidence="2" id="KW-0813">Transport</keyword>
<evidence type="ECO:0000256" key="2">
    <source>
        <dbReference type="RuleBase" id="RU003696"/>
    </source>
</evidence>
<keyword evidence="5" id="KW-1185">Reference proteome</keyword>
<dbReference type="PRINTS" id="PR00178">
    <property type="entry name" value="FATTYACIDBP"/>
</dbReference>
<protein>
    <submittedName>
        <fullName evidence="4">Cellular retinoic acid-binding protein 1</fullName>
    </submittedName>
</protein>
<accession>A0A9Q1CH65</accession>
<dbReference type="PROSITE" id="PS00214">
    <property type="entry name" value="FABP"/>
    <property type="match status" value="1"/>
</dbReference>
<gene>
    <name evidence="4" type="ORF">HOLleu_07419</name>
</gene>
<evidence type="ECO:0000259" key="3">
    <source>
        <dbReference type="PROSITE" id="PS00214"/>
    </source>
</evidence>
<organism evidence="4 5">
    <name type="scientific">Holothuria leucospilota</name>
    <name type="common">Black long sea cucumber</name>
    <name type="synonym">Mertensiothuria leucospilota</name>
    <dbReference type="NCBI Taxonomy" id="206669"/>
    <lineage>
        <taxon>Eukaryota</taxon>
        <taxon>Metazoa</taxon>
        <taxon>Echinodermata</taxon>
        <taxon>Eleutherozoa</taxon>
        <taxon>Echinozoa</taxon>
        <taxon>Holothuroidea</taxon>
        <taxon>Aspidochirotacea</taxon>
        <taxon>Aspidochirotida</taxon>
        <taxon>Holothuriidae</taxon>
        <taxon>Holothuria</taxon>
    </lineage>
</organism>
<reference evidence="4" key="1">
    <citation type="submission" date="2021-10" db="EMBL/GenBank/DDBJ databases">
        <title>Tropical sea cucumber genome reveals ecological adaptation and Cuvierian tubules defense mechanism.</title>
        <authorList>
            <person name="Chen T."/>
        </authorList>
    </citation>
    <scope>NUCLEOTIDE SEQUENCE</scope>
    <source>
        <strain evidence="4">Nanhai2018</strain>
        <tissue evidence="4">Muscle</tissue>
    </source>
</reference>
<dbReference type="AlphaFoldDB" id="A0A9Q1CH65"/>
<comment type="similarity">
    <text evidence="1 2">Belongs to the calycin superfamily. Fatty-acid binding protein (FABP) family.</text>
</comment>
<dbReference type="Gene3D" id="2.40.128.20">
    <property type="match status" value="1"/>
</dbReference>
<dbReference type="InterPro" id="IPR000463">
    <property type="entry name" value="Fatty_acid-bd"/>
</dbReference>
<evidence type="ECO:0000313" key="5">
    <source>
        <dbReference type="Proteomes" id="UP001152320"/>
    </source>
</evidence>
<name>A0A9Q1CH65_HOLLE</name>
<dbReference type="Proteomes" id="UP001152320">
    <property type="component" value="Chromosome 3"/>
</dbReference>
<proteinExistence type="inferred from homology"/>
<dbReference type="SUPFAM" id="SSF50814">
    <property type="entry name" value="Lipocalins"/>
    <property type="match status" value="1"/>
</dbReference>
<evidence type="ECO:0000313" key="4">
    <source>
        <dbReference type="EMBL" id="KAJ8044630.1"/>
    </source>
</evidence>
<comment type="caution">
    <text evidence="4">The sequence shown here is derived from an EMBL/GenBank/DDBJ whole genome shotgun (WGS) entry which is preliminary data.</text>
</comment>
<dbReference type="CDD" id="cd00742">
    <property type="entry name" value="FABP"/>
    <property type="match status" value="1"/>
</dbReference>
<dbReference type="EMBL" id="JAIZAY010000003">
    <property type="protein sequence ID" value="KAJ8044630.1"/>
    <property type="molecule type" value="Genomic_DNA"/>
</dbReference>
<dbReference type="PANTHER" id="PTHR11955">
    <property type="entry name" value="FATTY ACID BINDING PROTEIN"/>
    <property type="match status" value="1"/>
</dbReference>
<dbReference type="Pfam" id="PF00061">
    <property type="entry name" value="Lipocalin"/>
    <property type="match status" value="1"/>
</dbReference>